<comment type="caution">
    <text evidence="4">The sequence shown here is derived from an EMBL/GenBank/DDBJ whole genome shotgun (WGS) entry which is preliminary data.</text>
</comment>
<dbReference type="EMBL" id="JAAOIC020000044">
    <property type="protein sequence ID" value="KAG8038275.1"/>
    <property type="molecule type" value="Genomic_DNA"/>
</dbReference>
<keyword evidence="5" id="KW-1185">Reference proteome</keyword>
<keyword evidence="1 3" id="KW-0732">Signal</keyword>
<dbReference type="InterPro" id="IPR050328">
    <property type="entry name" value="Dev_Immune_Receptor"/>
</dbReference>
<accession>A0A8J5R095</accession>
<evidence type="ECO:0000256" key="2">
    <source>
        <dbReference type="SAM" id="Phobius"/>
    </source>
</evidence>
<organism evidence="4 5">
    <name type="scientific">Cotesia typhae</name>
    <dbReference type="NCBI Taxonomy" id="2053667"/>
    <lineage>
        <taxon>Eukaryota</taxon>
        <taxon>Metazoa</taxon>
        <taxon>Ecdysozoa</taxon>
        <taxon>Arthropoda</taxon>
        <taxon>Hexapoda</taxon>
        <taxon>Insecta</taxon>
        <taxon>Pterygota</taxon>
        <taxon>Neoptera</taxon>
        <taxon>Endopterygota</taxon>
        <taxon>Hymenoptera</taxon>
        <taxon>Apocrita</taxon>
        <taxon>Ichneumonoidea</taxon>
        <taxon>Braconidae</taxon>
        <taxon>Microgastrinae</taxon>
        <taxon>Cotesia</taxon>
    </lineage>
</organism>
<dbReference type="InterPro" id="IPR001611">
    <property type="entry name" value="Leu-rich_rpt"/>
</dbReference>
<evidence type="ECO:0000256" key="3">
    <source>
        <dbReference type="SAM" id="SignalP"/>
    </source>
</evidence>
<dbReference type="AlphaFoldDB" id="A0A8J5R095"/>
<feature type="transmembrane region" description="Helical" evidence="2">
    <location>
        <begin position="497"/>
        <end position="517"/>
    </location>
</feature>
<dbReference type="PANTHER" id="PTHR24373:SF398">
    <property type="entry name" value="LEUCINE-RICH REPEAT-CONTAINING G-PROTEIN COUPLED RECEPTOR 6"/>
    <property type="match status" value="1"/>
</dbReference>
<dbReference type="OrthoDB" id="1600340at2759"/>
<dbReference type="InterPro" id="IPR003591">
    <property type="entry name" value="Leu-rich_rpt_typical-subtyp"/>
</dbReference>
<dbReference type="Pfam" id="PF13855">
    <property type="entry name" value="LRR_8"/>
    <property type="match status" value="3"/>
</dbReference>
<feature type="signal peptide" evidence="3">
    <location>
        <begin position="1"/>
        <end position="18"/>
    </location>
</feature>
<dbReference type="GO" id="GO:0031012">
    <property type="term" value="C:extracellular matrix"/>
    <property type="evidence" value="ECO:0007669"/>
    <property type="project" value="TreeGrafter"/>
</dbReference>
<dbReference type="GO" id="GO:0005615">
    <property type="term" value="C:extracellular space"/>
    <property type="evidence" value="ECO:0007669"/>
    <property type="project" value="TreeGrafter"/>
</dbReference>
<sequence>MYFIVLVSLISFLKLSAGDLCEVCTCSGTIINCNGRVNTSDRNNLKLLTSEIAQEIIISRDNTSVEISIHKNTVQQFKIIDLSNNNLDESVISAFSSLINLEELNLSSNNWKKIIPDVFEYFLSLSKLNLSHNLITEISFSSSNLTHLDLSYNQLVILSTGQLNCPHLLFINLSFNSITSIDAQAFANLNYIDTLLLNNNLIHSLEIFIPPTKQLSVAHNKLSLFPANLTVEFLDINHNFISIVQTNSTADRLQSLDISKNNLYFTNASFVNLKMLNISYNNFSSIPPLSFEDLPALEELIISGNPLDKLKFNAGIKLKRLIASDLDLVESIDENSFDLLQEHENNCINLTISFNKNLKFVHNNSFSNHHICYLDLSNNGLERISRQSIKTSNDLIPKYGINLQGNPMICDCESQWILDDLLPKLYTINSALLTNLRCNKPKEVFNVRMIHWYKWKTKVLCKSSNKFERLVTLDDNTYVVAQSSSMIIIKSSNSVKFIIIGAVTVLTLITIIGLVLSEKLARKHRRRNRRL</sequence>
<reference evidence="4" key="1">
    <citation type="submission" date="2020-03" db="EMBL/GenBank/DDBJ databases">
        <authorList>
            <person name="Chebbi M.A."/>
            <person name="Drezen J.M."/>
        </authorList>
    </citation>
    <scope>NUCLEOTIDE SEQUENCE</scope>
    <source>
        <tissue evidence="4">Whole body</tissue>
    </source>
</reference>
<keyword evidence="2" id="KW-1133">Transmembrane helix</keyword>
<dbReference type="Proteomes" id="UP000729913">
    <property type="component" value="Unassembled WGS sequence"/>
</dbReference>
<gene>
    <name evidence="4" type="ORF">G9C98_006602</name>
</gene>
<evidence type="ECO:0000313" key="4">
    <source>
        <dbReference type="EMBL" id="KAG8038275.1"/>
    </source>
</evidence>
<keyword evidence="2" id="KW-0472">Membrane</keyword>
<reference evidence="4" key="2">
    <citation type="submission" date="2021-04" db="EMBL/GenBank/DDBJ databases">
        <title>Genome-wide patterns of bracovirus chromosomal integration into multiple host tissues during parasitism.</title>
        <authorList>
            <person name="Chebbi M.A.C."/>
        </authorList>
    </citation>
    <scope>NUCLEOTIDE SEQUENCE</scope>
    <source>
        <tissue evidence="4">Whole body</tissue>
    </source>
</reference>
<protein>
    <submittedName>
        <fullName evidence="4">Uncharacterized protein</fullName>
    </submittedName>
</protein>
<name>A0A8J5R095_9HYME</name>
<keyword evidence="2" id="KW-0812">Transmembrane</keyword>
<dbReference type="SMART" id="SM00369">
    <property type="entry name" value="LRR_TYP"/>
    <property type="match status" value="6"/>
</dbReference>
<proteinExistence type="predicted"/>
<dbReference type="PANTHER" id="PTHR24373">
    <property type="entry name" value="SLIT RELATED LEUCINE-RICH REPEAT NEURONAL PROTEIN"/>
    <property type="match status" value="1"/>
</dbReference>
<feature type="chain" id="PRO_5035296174" evidence="3">
    <location>
        <begin position="19"/>
        <end position="531"/>
    </location>
</feature>
<dbReference type="PROSITE" id="PS51450">
    <property type="entry name" value="LRR"/>
    <property type="match status" value="3"/>
</dbReference>
<evidence type="ECO:0000256" key="1">
    <source>
        <dbReference type="ARBA" id="ARBA00022729"/>
    </source>
</evidence>
<evidence type="ECO:0000313" key="5">
    <source>
        <dbReference type="Proteomes" id="UP000729913"/>
    </source>
</evidence>